<dbReference type="EMBL" id="JBBHLI010000014">
    <property type="protein sequence ID" value="MEK9502720.1"/>
    <property type="molecule type" value="Genomic_DNA"/>
</dbReference>
<feature type="compositionally biased region" description="Basic and acidic residues" evidence="1">
    <location>
        <begin position="111"/>
        <end position="121"/>
    </location>
</feature>
<evidence type="ECO:0000313" key="2">
    <source>
        <dbReference type="EMBL" id="MEK9502720.1"/>
    </source>
</evidence>
<name>A0ABU9EFH5_9BACT</name>
<accession>A0ABU9EFH5</accession>
<evidence type="ECO:0000313" key="3">
    <source>
        <dbReference type="Proteomes" id="UP001484239"/>
    </source>
</evidence>
<dbReference type="Proteomes" id="UP001484239">
    <property type="component" value="Unassembled WGS sequence"/>
</dbReference>
<gene>
    <name evidence="2" type="ORF">WI372_17120</name>
</gene>
<evidence type="ECO:0000256" key="1">
    <source>
        <dbReference type="SAM" id="MobiDB-lite"/>
    </source>
</evidence>
<feature type="region of interest" description="Disordered" evidence="1">
    <location>
        <begin position="111"/>
        <end position="134"/>
    </location>
</feature>
<comment type="caution">
    <text evidence="2">The sequence shown here is derived from an EMBL/GenBank/DDBJ whole genome shotgun (WGS) entry which is preliminary data.</text>
</comment>
<keyword evidence="3" id="KW-1185">Reference proteome</keyword>
<reference evidence="2 3" key="1">
    <citation type="submission" date="2024-02" db="EMBL/GenBank/DDBJ databases">
        <title>A novel Gemmatimonadota bacterium.</title>
        <authorList>
            <person name="Du Z.-J."/>
            <person name="Ye Y.-Q."/>
        </authorList>
    </citation>
    <scope>NUCLEOTIDE SEQUENCE [LARGE SCALE GENOMIC DNA]</scope>
    <source>
        <strain evidence="2 3">DH-20</strain>
    </source>
</reference>
<protein>
    <recommendedName>
        <fullName evidence="4">DUF4143 domain-containing protein</fullName>
    </recommendedName>
</protein>
<proteinExistence type="predicted"/>
<organism evidence="2 3">
    <name type="scientific">Gaopeijia maritima</name>
    <dbReference type="NCBI Taxonomy" id="3119007"/>
    <lineage>
        <taxon>Bacteria</taxon>
        <taxon>Pseudomonadati</taxon>
        <taxon>Gemmatimonadota</taxon>
        <taxon>Longimicrobiia</taxon>
        <taxon>Gaopeijiales</taxon>
        <taxon>Gaopeijiaceae</taxon>
        <taxon>Gaopeijia</taxon>
    </lineage>
</organism>
<dbReference type="RefSeq" id="WP_405283621.1">
    <property type="nucleotide sequence ID" value="NZ_CP144380.1"/>
</dbReference>
<evidence type="ECO:0008006" key="4">
    <source>
        <dbReference type="Google" id="ProtNLM"/>
    </source>
</evidence>
<sequence>MNAVVTALRALSTRRPLFWSEADFQFALAWELKSRFASTEIRLERPFDVEGRLLHLDLLAVHEGRRWGIELKYRTVGLSHEIDGEEFQLRNQSAEDLGRYDFLKDVEPVSRARGAGDDREPLLGADGRPGLHEG</sequence>